<reference evidence="3 8" key="4">
    <citation type="submission" date="2023-10" db="EMBL/GenBank/DDBJ databases">
        <title>Pseudomonas otitidis isolated from a paediatric patient with cystic fibrosis in Chile.</title>
        <authorList>
            <person name="Amsteins-Romero L."/>
            <person name="Opazo-Capurro A."/>
            <person name="Matus-Kohler M."/>
            <person name="Gonzalez-Rocha G."/>
        </authorList>
    </citation>
    <scope>NUCLEOTIDE SEQUENCE [LARGE SCALE GENOMIC DNA]</scope>
    <source>
        <strain evidence="3 8">P-714</strain>
    </source>
</reference>
<dbReference type="Proteomes" id="UP000515591">
    <property type="component" value="Chromosome"/>
</dbReference>
<organism evidence="4 5">
    <name type="scientific">Metapseudomonas otitidis</name>
    <dbReference type="NCBI Taxonomy" id="319939"/>
    <lineage>
        <taxon>Bacteria</taxon>
        <taxon>Pseudomonadati</taxon>
        <taxon>Pseudomonadota</taxon>
        <taxon>Gammaproteobacteria</taxon>
        <taxon>Pseudomonadales</taxon>
        <taxon>Pseudomonadaceae</taxon>
        <taxon>Metapseudomonas</taxon>
    </lineage>
</organism>
<sequence>MTLWIISYHKDNNTSTLELEAPERPTPEQACAAVLDWAEDHLPAGEYAGSEAPSREPAMRLLKRYGVTITGIAAR</sequence>
<dbReference type="EMBL" id="AP022642">
    <property type="protein sequence ID" value="BCA28765.1"/>
    <property type="molecule type" value="Genomic_DNA"/>
</dbReference>
<evidence type="ECO:0000313" key="5">
    <source>
        <dbReference type="Proteomes" id="UP000461288"/>
    </source>
</evidence>
<accession>A0A1I0UGT1</accession>
<evidence type="ECO:0000313" key="7">
    <source>
        <dbReference type="Proteomes" id="UP000515591"/>
    </source>
</evidence>
<evidence type="ECO:0000313" key="6">
    <source>
        <dbReference type="Proteomes" id="UP000501237"/>
    </source>
</evidence>
<reference evidence="4 5" key="2">
    <citation type="submission" date="2019-12" db="EMBL/GenBank/DDBJ databases">
        <title>Draft genome sequence of Pseudomonas otitidis recovered from a chicken carcass.</title>
        <authorList>
            <person name="Vieira T.R."/>
            <person name="Oliviera E.F.C."/>
            <person name="Silva N.M.V."/>
            <person name="Sambrano G.E."/>
            <person name="Cibulski S.P."/>
            <person name="Cardoso M.R.I."/>
        </authorList>
    </citation>
    <scope>NUCLEOTIDE SEQUENCE [LARGE SCALE GENOMIC DNA]</scope>
    <source>
        <strain evidence="4 5">25_K</strain>
    </source>
</reference>
<proteinExistence type="predicted"/>
<evidence type="ECO:0000313" key="8">
    <source>
        <dbReference type="Proteomes" id="UP001273935"/>
    </source>
</evidence>
<dbReference type="Proteomes" id="UP001273935">
    <property type="component" value="Unassembled WGS sequence"/>
</dbReference>
<reference evidence="2 6" key="3">
    <citation type="journal article" date="2020" name="Microbiol. Resour. Announc.">
        <title>Complete genome sequence of Pseudomonas otitidis strain MrB4, isolated from Lake Biwa in Japan.</title>
        <authorList>
            <person name="Miyazaki K."/>
            <person name="Hase E."/>
            <person name="Maruya T."/>
        </authorList>
    </citation>
    <scope>NUCLEOTIDE SEQUENCE [LARGE SCALE GENOMIC DNA]</scope>
    <source>
        <strain evidence="2 6">MrB4</strain>
    </source>
</reference>
<evidence type="ECO:0000313" key="1">
    <source>
        <dbReference type="EMBL" id="BBT16672.1"/>
    </source>
</evidence>
<protein>
    <submittedName>
        <fullName evidence="4">Uncharacterized protein</fullName>
    </submittedName>
</protein>
<evidence type="ECO:0000313" key="3">
    <source>
        <dbReference type="EMBL" id="MDV3443778.1"/>
    </source>
</evidence>
<dbReference type="KEGG" id="poj:PtoMrB4_27420"/>
<dbReference type="GeneID" id="57397960"/>
<name>A0A1I0UGT1_9GAMM</name>
<dbReference type="EMBL" id="JAWJUL010000251">
    <property type="protein sequence ID" value="MDV3443778.1"/>
    <property type="molecule type" value="Genomic_DNA"/>
</dbReference>
<evidence type="ECO:0000313" key="2">
    <source>
        <dbReference type="EMBL" id="BCA28765.1"/>
    </source>
</evidence>
<reference evidence="1 7" key="1">
    <citation type="submission" date="2019-12" db="EMBL/GenBank/DDBJ databases">
        <title>complete genome sequences of Pseudomonas otitidis str. WP8-S17-CRE-03 isolated from wastewater treatment plant effluent.</title>
        <authorList>
            <person name="Sekizuka T."/>
            <person name="Itokawa K."/>
            <person name="Yatsu K."/>
            <person name="Inamine Y."/>
            <person name="Kuroda M."/>
        </authorList>
    </citation>
    <scope>NUCLEOTIDE SEQUENCE [LARGE SCALE GENOMIC DNA]</scope>
    <source>
        <strain evidence="1 7">WP8-S17-CRE-03</strain>
    </source>
</reference>
<evidence type="ECO:0000313" key="4">
    <source>
        <dbReference type="EMBL" id="MWK56647.1"/>
    </source>
</evidence>
<gene>
    <name evidence="4" type="ORF">GO594_11725</name>
    <name evidence="2" type="ORF">PtoMrB4_27420</name>
    <name evidence="3" type="ORF">R0G64_30630</name>
    <name evidence="1" type="ORF">WP8S17C03_27210</name>
</gene>
<dbReference type="AlphaFoldDB" id="A0A1I0UGT1"/>
<dbReference type="Proteomes" id="UP000461288">
    <property type="component" value="Unassembled WGS sequence"/>
</dbReference>
<dbReference type="EMBL" id="WTFN01000023">
    <property type="protein sequence ID" value="MWK56647.1"/>
    <property type="molecule type" value="Genomic_DNA"/>
</dbReference>
<keyword evidence="8" id="KW-1185">Reference proteome</keyword>
<dbReference type="EMBL" id="AP022213">
    <property type="protein sequence ID" value="BBT16672.1"/>
    <property type="molecule type" value="Genomic_DNA"/>
</dbReference>
<dbReference type="RefSeq" id="WP_074971425.1">
    <property type="nucleotide sequence ID" value="NZ_AP022213.1"/>
</dbReference>
<dbReference type="Proteomes" id="UP000501237">
    <property type="component" value="Chromosome"/>
</dbReference>